<feature type="transmembrane region" description="Helical" evidence="1">
    <location>
        <begin position="20"/>
        <end position="40"/>
    </location>
</feature>
<organism evidence="2 3">
    <name type="scientific">Staphylococcus ureilyticus</name>
    <name type="common">Staphylococcus cohnii subsp. urealyticus</name>
    <dbReference type="NCBI Taxonomy" id="94138"/>
    <lineage>
        <taxon>Bacteria</taxon>
        <taxon>Bacillati</taxon>
        <taxon>Bacillota</taxon>
        <taxon>Bacilli</taxon>
        <taxon>Bacillales</taxon>
        <taxon>Staphylococcaceae</taxon>
        <taxon>Staphylococcus</taxon>
        <taxon>Staphylococcus cohnii species complex</taxon>
    </lineage>
</organism>
<evidence type="ECO:0000256" key="1">
    <source>
        <dbReference type="SAM" id="Phobius"/>
    </source>
</evidence>
<accession>A0AB34ALZ2</accession>
<dbReference type="EMBL" id="BKAW01000032">
    <property type="protein sequence ID" value="GEQ04151.1"/>
    <property type="molecule type" value="Genomic_DNA"/>
</dbReference>
<reference evidence="2 3" key="1">
    <citation type="submission" date="2019-07" db="EMBL/GenBank/DDBJ databases">
        <title>Whole genome shotgun sequence of Staphylococcus cohnii subsp. urealyticus NBRC 109766.</title>
        <authorList>
            <person name="Hosoyama A."/>
            <person name="Uohara A."/>
            <person name="Ohji S."/>
            <person name="Ichikawa N."/>
        </authorList>
    </citation>
    <scope>NUCLEOTIDE SEQUENCE [LARGE SCALE GENOMIC DNA]</scope>
    <source>
        <strain evidence="2 3">NBRC 109766</strain>
    </source>
</reference>
<keyword evidence="1" id="KW-0472">Membrane</keyword>
<evidence type="ECO:0000313" key="2">
    <source>
        <dbReference type="EMBL" id="GEQ04151.1"/>
    </source>
</evidence>
<dbReference type="AlphaFoldDB" id="A0AB34ALZ2"/>
<comment type="caution">
    <text evidence="2">The sequence shown here is derived from an EMBL/GenBank/DDBJ whole genome shotgun (WGS) entry which is preliminary data.</text>
</comment>
<gene>
    <name evidence="2" type="ORF">SCO02_25920</name>
</gene>
<keyword evidence="1" id="KW-1133">Transmembrane helix</keyword>
<name>A0AB34ALZ2_STAUR</name>
<keyword evidence="3" id="KW-1185">Reference proteome</keyword>
<evidence type="ECO:0000313" key="3">
    <source>
        <dbReference type="Proteomes" id="UP000321839"/>
    </source>
</evidence>
<dbReference type="Proteomes" id="UP000321839">
    <property type="component" value="Unassembled WGS sequence"/>
</dbReference>
<keyword evidence="1" id="KW-0812">Transmembrane</keyword>
<protein>
    <submittedName>
        <fullName evidence="2">Uncharacterized protein</fullName>
    </submittedName>
</protein>
<proteinExistence type="predicted"/>
<sequence length="59" mass="6872">MAMVALGLNVSFKDLKDHAFKPLIVIVGLLIFLFIGSIYVESRQYKKIYIGINYTTRWY</sequence>